<dbReference type="AlphaFoldDB" id="X1DX55"/>
<dbReference type="InterPro" id="IPR044946">
    <property type="entry name" value="Restrct_endonuc_typeI_TRD_sf"/>
</dbReference>
<evidence type="ECO:0000256" key="2">
    <source>
        <dbReference type="ARBA" id="ARBA00022747"/>
    </source>
</evidence>
<evidence type="ECO:0000313" key="5">
    <source>
        <dbReference type="EMBL" id="GAH12800.1"/>
    </source>
</evidence>
<dbReference type="EMBL" id="BART01029974">
    <property type="protein sequence ID" value="GAH12800.1"/>
    <property type="molecule type" value="Genomic_DNA"/>
</dbReference>
<gene>
    <name evidence="5" type="ORF">S01H4_52458</name>
</gene>
<protein>
    <recommendedName>
        <fullName evidence="4">Type I restriction modification DNA specificity domain-containing protein</fullName>
    </recommendedName>
</protein>
<dbReference type="SUPFAM" id="SSF116734">
    <property type="entry name" value="DNA methylase specificity domain"/>
    <property type="match status" value="1"/>
</dbReference>
<comment type="similarity">
    <text evidence="1">Belongs to the type-I restriction system S methylase family.</text>
</comment>
<keyword evidence="2" id="KW-0680">Restriction system</keyword>
<evidence type="ECO:0000256" key="3">
    <source>
        <dbReference type="ARBA" id="ARBA00023125"/>
    </source>
</evidence>
<reference evidence="5" key="1">
    <citation type="journal article" date="2014" name="Front. Microbiol.">
        <title>High frequency of phylogenetically diverse reductive dehalogenase-homologous genes in deep subseafloor sedimentary metagenomes.</title>
        <authorList>
            <person name="Kawai M."/>
            <person name="Futagami T."/>
            <person name="Toyoda A."/>
            <person name="Takaki Y."/>
            <person name="Nishi S."/>
            <person name="Hori S."/>
            <person name="Arai W."/>
            <person name="Tsubouchi T."/>
            <person name="Morono Y."/>
            <person name="Uchiyama I."/>
            <person name="Ito T."/>
            <person name="Fujiyama A."/>
            <person name="Inagaki F."/>
            <person name="Takami H."/>
        </authorList>
    </citation>
    <scope>NUCLEOTIDE SEQUENCE</scope>
    <source>
        <strain evidence="5">Expedition CK06-06</strain>
    </source>
</reference>
<evidence type="ECO:0000256" key="1">
    <source>
        <dbReference type="ARBA" id="ARBA00010923"/>
    </source>
</evidence>
<comment type="caution">
    <text evidence="5">The sequence shown here is derived from an EMBL/GenBank/DDBJ whole genome shotgun (WGS) entry which is preliminary data.</text>
</comment>
<proteinExistence type="inferred from homology"/>
<organism evidence="5">
    <name type="scientific">marine sediment metagenome</name>
    <dbReference type="NCBI Taxonomy" id="412755"/>
    <lineage>
        <taxon>unclassified sequences</taxon>
        <taxon>metagenomes</taxon>
        <taxon>ecological metagenomes</taxon>
    </lineage>
</organism>
<dbReference type="Gene3D" id="3.90.220.20">
    <property type="entry name" value="DNA methylase specificity domains"/>
    <property type="match status" value="1"/>
</dbReference>
<keyword evidence="3" id="KW-0238">DNA-binding</keyword>
<dbReference type="InterPro" id="IPR000055">
    <property type="entry name" value="Restrct_endonuc_typeI_TRD"/>
</dbReference>
<accession>X1DX55</accession>
<sequence>MSAKGWKNYKIGDLCQITSNKRIFAQEYVDTGIPFYRSKEIIEKALGENVTEALFISVDRFREIKEK</sequence>
<dbReference type="Pfam" id="PF01420">
    <property type="entry name" value="Methylase_S"/>
    <property type="match status" value="1"/>
</dbReference>
<feature type="domain" description="Type I restriction modification DNA specificity" evidence="4">
    <location>
        <begin position="4"/>
        <end position="44"/>
    </location>
</feature>
<name>X1DX55_9ZZZZ</name>
<dbReference type="GO" id="GO:0009307">
    <property type="term" value="P:DNA restriction-modification system"/>
    <property type="evidence" value="ECO:0007669"/>
    <property type="project" value="UniProtKB-KW"/>
</dbReference>
<dbReference type="GO" id="GO:0003677">
    <property type="term" value="F:DNA binding"/>
    <property type="evidence" value="ECO:0007669"/>
    <property type="project" value="UniProtKB-KW"/>
</dbReference>
<evidence type="ECO:0000259" key="4">
    <source>
        <dbReference type="Pfam" id="PF01420"/>
    </source>
</evidence>